<dbReference type="Gene3D" id="2.30.30.140">
    <property type="match status" value="1"/>
</dbReference>
<organism evidence="1 2">
    <name type="scientific">Rhipicephalus microplus</name>
    <name type="common">Cattle tick</name>
    <name type="synonym">Boophilus microplus</name>
    <dbReference type="NCBI Taxonomy" id="6941"/>
    <lineage>
        <taxon>Eukaryota</taxon>
        <taxon>Metazoa</taxon>
        <taxon>Ecdysozoa</taxon>
        <taxon>Arthropoda</taxon>
        <taxon>Chelicerata</taxon>
        <taxon>Arachnida</taxon>
        <taxon>Acari</taxon>
        <taxon>Parasitiformes</taxon>
        <taxon>Ixodida</taxon>
        <taxon>Ixodoidea</taxon>
        <taxon>Ixodidae</taxon>
        <taxon>Rhipicephalinae</taxon>
        <taxon>Rhipicephalus</taxon>
        <taxon>Boophilus</taxon>
    </lineage>
</organism>
<dbReference type="EMBL" id="JABSTU010000011">
    <property type="protein sequence ID" value="KAH8008832.1"/>
    <property type="molecule type" value="Genomic_DNA"/>
</dbReference>
<dbReference type="SUPFAM" id="SSF63748">
    <property type="entry name" value="Tudor/PWWP/MBT"/>
    <property type="match status" value="1"/>
</dbReference>
<reference evidence="1" key="2">
    <citation type="submission" date="2021-09" db="EMBL/GenBank/DDBJ databases">
        <authorList>
            <person name="Jia N."/>
            <person name="Wang J."/>
            <person name="Shi W."/>
            <person name="Du L."/>
            <person name="Sun Y."/>
            <person name="Zhan W."/>
            <person name="Jiang J."/>
            <person name="Wang Q."/>
            <person name="Zhang B."/>
            <person name="Ji P."/>
            <person name="Sakyi L.B."/>
            <person name="Cui X."/>
            <person name="Yuan T."/>
            <person name="Jiang B."/>
            <person name="Yang W."/>
            <person name="Lam T.T.-Y."/>
            <person name="Chang Q."/>
            <person name="Ding S."/>
            <person name="Wang X."/>
            <person name="Zhu J."/>
            <person name="Ruan X."/>
            <person name="Zhao L."/>
            <person name="Wei J."/>
            <person name="Que T."/>
            <person name="Du C."/>
            <person name="Cheng J."/>
            <person name="Dai P."/>
            <person name="Han X."/>
            <person name="Huang E."/>
            <person name="Gao Y."/>
            <person name="Liu J."/>
            <person name="Shao H."/>
            <person name="Ye R."/>
            <person name="Li L."/>
            <person name="Wei W."/>
            <person name="Wang X."/>
            <person name="Wang C."/>
            <person name="Huo Q."/>
            <person name="Li W."/>
            <person name="Guo W."/>
            <person name="Chen H."/>
            <person name="Chen S."/>
            <person name="Zhou L."/>
            <person name="Zhou L."/>
            <person name="Ni X."/>
            <person name="Tian J."/>
            <person name="Zhou Y."/>
            <person name="Sheng Y."/>
            <person name="Liu T."/>
            <person name="Pan Y."/>
            <person name="Xia L."/>
            <person name="Li J."/>
            <person name="Zhao F."/>
            <person name="Cao W."/>
        </authorList>
    </citation>
    <scope>NUCLEOTIDE SEQUENCE</scope>
    <source>
        <strain evidence="1">Rmic-2018</strain>
        <tissue evidence="1">Larvae</tissue>
    </source>
</reference>
<dbReference type="AlphaFoldDB" id="A0A9J6D451"/>
<gene>
    <name evidence="1" type="ORF">HPB51_005879</name>
</gene>
<name>A0A9J6D451_RHIMP</name>
<comment type="caution">
    <text evidence="1">The sequence shown here is derived from an EMBL/GenBank/DDBJ whole genome shotgun (WGS) entry which is preliminary data.</text>
</comment>
<evidence type="ECO:0008006" key="3">
    <source>
        <dbReference type="Google" id="ProtNLM"/>
    </source>
</evidence>
<keyword evidence="2" id="KW-1185">Reference proteome</keyword>
<dbReference type="VEuPathDB" id="VectorBase:LOC119178676"/>
<sequence>MSQKRLLEPKIPMFDELVVTVPKLASLPLNVPLSVWMSNFVSATKLWLRLVDGKNPYIRRFVRGCETHLYGVEIGQYCVADTRPSVADLARAVVTDVFRETGDLHLSAEVLLIDHGHTLVLGMDRLFPLAEVDATTPRVAIPCSLHRVATRTRHLPKFHLPPESKLEAVFVGVSDMGTYQTRLFIRRKQVDGTLAKFDVAR</sequence>
<protein>
    <recommendedName>
        <fullName evidence="3">Tudor domain-containing protein</fullName>
    </recommendedName>
</protein>
<proteinExistence type="predicted"/>
<evidence type="ECO:0000313" key="2">
    <source>
        <dbReference type="Proteomes" id="UP000821866"/>
    </source>
</evidence>
<evidence type="ECO:0000313" key="1">
    <source>
        <dbReference type="EMBL" id="KAH8008832.1"/>
    </source>
</evidence>
<reference evidence="1" key="1">
    <citation type="journal article" date="2020" name="Cell">
        <title>Large-Scale Comparative Analyses of Tick Genomes Elucidate Their Genetic Diversity and Vector Capacities.</title>
        <authorList>
            <consortium name="Tick Genome and Microbiome Consortium (TIGMIC)"/>
            <person name="Jia N."/>
            <person name="Wang J."/>
            <person name="Shi W."/>
            <person name="Du L."/>
            <person name="Sun Y."/>
            <person name="Zhan W."/>
            <person name="Jiang J.F."/>
            <person name="Wang Q."/>
            <person name="Zhang B."/>
            <person name="Ji P."/>
            <person name="Bell-Sakyi L."/>
            <person name="Cui X.M."/>
            <person name="Yuan T.T."/>
            <person name="Jiang B.G."/>
            <person name="Yang W.F."/>
            <person name="Lam T.T."/>
            <person name="Chang Q.C."/>
            <person name="Ding S.J."/>
            <person name="Wang X.J."/>
            <person name="Zhu J.G."/>
            <person name="Ruan X.D."/>
            <person name="Zhao L."/>
            <person name="Wei J.T."/>
            <person name="Ye R.Z."/>
            <person name="Que T.C."/>
            <person name="Du C.H."/>
            <person name="Zhou Y.H."/>
            <person name="Cheng J.X."/>
            <person name="Dai P.F."/>
            <person name="Guo W.B."/>
            <person name="Han X.H."/>
            <person name="Huang E.J."/>
            <person name="Li L.F."/>
            <person name="Wei W."/>
            <person name="Gao Y.C."/>
            <person name="Liu J.Z."/>
            <person name="Shao H.Z."/>
            <person name="Wang X."/>
            <person name="Wang C.C."/>
            <person name="Yang T.C."/>
            <person name="Huo Q.B."/>
            <person name="Li W."/>
            <person name="Chen H.Y."/>
            <person name="Chen S.E."/>
            <person name="Zhou L.G."/>
            <person name="Ni X.B."/>
            <person name="Tian J.H."/>
            <person name="Sheng Y."/>
            <person name="Liu T."/>
            <person name="Pan Y.S."/>
            <person name="Xia L.Y."/>
            <person name="Li J."/>
            <person name="Zhao F."/>
            <person name="Cao W.C."/>
        </authorList>
    </citation>
    <scope>NUCLEOTIDE SEQUENCE</scope>
    <source>
        <strain evidence="1">Rmic-2018</strain>
    </source>
</reference>
<dbReference type="Proteomes" id="UP000821866">
    <property type="component" value="Chromosome 9"/>
</dbReference>
<accession>A0A9J6D451</accession>